<reference evidence="7" key="1">
    <citation type="submission" date="2024-07" db="EMBL/GenBank/DDBJ databases">
        <title>Complete genome sequence of Prevotella sp. YM-2024 GTC17254.</title>
        <authorList>
            <person name="Hayashi M."/>
            <person name="Muto Y."/>
            <person name="Tanaka K."/>
            <person name="Niwa H."/>
        </authorList>
    </citation>
    <scope>NUCLEOTIDE SEQUENCE</scope>
    <source>
        <strain evidence="7">GTC17254</strain>
    </source>
</reference>
<gene>
    <name evidence="7" type="ORF">GTC17254_11250</name>
</gene>
<keyword evidence="3 5" id="KW-1133">Transmembrane helix</keyword>
<dbReference type="PANTHER" id="PTHR33507:SF3">
    <property type="entry name" value="INNER MEMBRANE PROTEIN YBBJ"/>
    <property type="match status" value="1"/>
</dbReference>
<accession>A0AB33IVB8</accession>
<dbReference type="EMBL" id="AP035786">
    <property type="protein sequence ID" value="BFO73528.1"/>
    <property type="molecule type" value="Genomic_DNA"/>
</dbReference>
<dbReference type="AlphaFoldDB" id="A0AB33IVB8"/>
<organism evidence="7">
    <name type="scientific">Prevotella sp. GTC17254</name>
    <dbReference type="NCBI Taxonomy" id="3236794"/>
    <lineage>
        <taxon>Bacteria</taxon>
        <taxon>Pseudomonadati</taxon>
        <taxon>Bacteroidota</taxon>
        <taxon>Bacteroidia</taxon>
        <taxon>Bacteroidales</taxon>
        <taxon>Prevotellaceae</taxon>
        <taxon>Prevotella</taxon>
    </lineage>
</organism>
<dbReference type="InterPro" id="IPR012340">
    <property type="entry name" value="NA-bd_OB-fold"/>
</dbReference>
<dbReference type="InterPro" id="IPR052165">
    <property type="entry name" value="Membrane_assoc_protease"/>
</dbReference>
<dbReference type="PANTHER" id="PTHR33507">
    <property type="entry name" value="INNER MEMBRANE PROTEIN YBBJ"/>
    <property type="match status" value="1"/>
</dbReference>
<evidence type="ECO:0000313" key="7">
    <source>
        <dbReference type="EMBL" id="BFO73528.1"/>
    </source>
</evidence>
<protein>
    <submittedName>
        <fullName evidence="7">NfeD family protein</fullName>
    </submittedName>
</protein>
<dbReference type="SUPFAM" id="SSF141322">
    <property type="entry name" value="NfeD domain-like"/>
    <property type="match status" value="1"/>
</dbReference>
<name>A0AB33IVB8_9BACT</name>
<dbReference type="GO" id="GO:0005886">
    <property type="term" value="C:plasma membrane"/>
    <property type="evidence" value="ECO:0007669"/>
    <property type="project" value="TreeGrafter"/>
</dbReference>
<keyword evidence="2 5" id="KW-0812">Transmembrane</keyword>
<evidence type="ECO:0000256" key="3">
    <source>
        <dbReference type="ARBA" id="ARBA00022989"/>
    </source>
</evidence>
<evidence type="ECO:0000256" key="4">
    <source>
        <dbReference type="ARBA" id="ARBA00023136"/>
    </source>
</evidence>
<feature type="domain" description="NfeD-like C-terminal" evidence="6">
    <location>
        <begin position="89"/>
        <end position="149"/>
    </location>
</feature>
<evidence type="ECO:0000259" key="6">
    <source>
        <dbReference type="Pfam" id="PF01957"/>
    </source>
</evidence>
<dbReference type="Gene3D" id="2.40.50.140">
    <property type="entry name" value="Nucleic acid-binding proteins"/>
    <property type="match status" value="1"/>
</dbReference>
<feature type="transmembrane region" description="Helical" evidence="5">
    <location>
        <begin position="6"/>
        <end position="23"/>
    </location>
</feature>
<sequence>MIEYFVQHLWLFWTIIVFVCLILELTSGDFFITCFAIGASVACGVSLLDLPFWVQVLVWAVASVMSIWLIRPHLVARIHAGADERLSNADALIGRVGRVSETIVASASGRVKIDGDDWKAVAPGISEDIAVGSRVKVVSLDSIILTVEPVD</sequence>
<evidence type="ECO:0000256" key="1">
    <source>
        <dbReference type="ARBA" id="ARBA00004141"/>
    </source>
</evidence>
<feature type="transmembrane region" description="Helical" evidence="5">
    <location>
        <begin position="53"/>
        <end position="70"/>
    </location>
</feature>
<comment type="subcellular location">
    <subcellularLocation>
        <location evidence="1">Membrane</location>
        <topology evidence="1">Multi-pass membrane protein</topology>
    </subcellularLocation>
</comment>
<dbReference type="InterPro" id="IPR002810">
    <property type="entry name" value="NfeD-like_C"/>
</dbReference>
<proteinExistence type="predicted"/>
<keyword evidence="4 5" id="KW-0472">Membrane</keyword>
<dbReference type="Pfam" id="PF01957">
    <property type="entry name" value="NfeD"/>
    <property type="match status" value="1"/>
</dbReference>
<evidence type="ECO:0000256" key="2">
    <source>
        <dbReference type="ARBA" id="ARBA00022692"/>
    </source>
</evidence>
<evidence type="ECO:0000256" key="5">
    <source>
        <dbReference type="SAM" id="Phobius"/>
    </source>
</evidence>